<evidence type="ECO:0000256" key="1">
    <source>
        <dbReference type="SAM" id="SignalP"/>
    </source>
</evidence>
<accession>A0ABN8QNE0</accession>
<dbReference type="Proteomes" id="UP001159405">
    <property type="component" value="Unassembled WGS sequence"/>
</dbReference>
<dbReference type="Gene3D" id="2.60.40.10">
    <property type="entry name" value="Immunoglobulins"/>
    <property type="match status" value="1"/>
</dbReference>
<evidence type="ECO:0008006" key="4">
    <source>
        <dbReference type="Google" id="ProtNLM"/>
    </source>
</evidence>
<protein>
    <recommendedName>
        <fullName evidence="4">Immunoglobulin subtype domain-containing protein</fullName>
    </recommendedName>
</protein>
<reference evidence="2 3" key="1">
    <citation type="submission" date="2022-05" db="EMBL/GenBank/DDBJ databases">
        <authorList>
            <consortium name="Genoscope - CEA"/>
            <person name="William W."/>
        </authorList>
    </citation>
    <scope>NUCLEOTIDE SEQUENCE [LARGE SCALE GENOMIC DNA]</scope>
</reference>
<dbReference type="SUPFAM" id="SSF48726">
    <property type="entry name" value="Immunoglobulin"/>
    <property type="match status" value="1"/>
</dbReference>
<dbReference type="InterPro" id="IPR036179">
    <property type="entry name" value="Ig-like_dom_sf"/>
</dbReference>
<evidence type="ECO:0000313" key="2">
    <source>
        <dbReference type="EMBL" id="CAH3165723.1"/>
    </source>
</evidence>
<gene>
    <name evidence="2" type="ORF">PLOB_00007379</name>
</gene>
<sequence length="151" mass="16471">MERNVLICKALLLIFLTSVAAAMVINPKEKISNLPFIESFGLQGKIIPYIGSKVNLTCKMKHAEAGIFLKAGLAIREGGRFRYIFEDSGHDGLVAHLEITDVSKEDEGVFTCCAFRAGIITTKTLTFKTAPYPPPSIPSLVVDSKGLLQFP</sequence>
<dbReference type="EMBL" id="CALNXK010000134">
    <property type="protein sequence ID" value="CAH3165723.1"/>
    <property type="molecule type" value="Genomic_DNA"/>
</dbReference>
<name>A0ABN8QNE0_9CNID</name>
<comment type="caution">
    <text evidence="2">The sequence shown here is derived from an EMBL/GenBank/DDBJ whole genome shotgun (WGS) entry which is preliminary data.</text>
</comment>
<organism evidence="2 3">
    <name type="scientific">Porites lobata</name>
    <dbReference type="NCBI Taxonomy" id="104759"/>
    <lineage>
        <taxon>Eukaryota</taxon>
        <taxon>Metazoa</taxon>
        <taxon>Cnidaria</taxon>
        <taxon>Anthozoa</taxon>
        <taxon>Hexacorallia</taxon>
        <taxon>Scleractinia</taxon>
        <taxon>Fungiina</taxon>
        <taxon>Poritidae</taxon>
        <taxon>Porites</taxon>
    </lineage>
</organism>
<keyword evidence="1" id="KW-0732">Signal</keyword>
<keyword evidence="3" id="KW-1185">Reference proteome</keyword>
<dbReference type="InterPro" id="IPR013783">
    <property type="entry name" value="Ig-like_fold"/>
</dbReference>
<feature type="chain" id="PRO_5045550627" description="Immunoglobulin subtype domain-containing protein" evidence="1">
    <location>
        <begin position="23"/>
        <end position="151"/>
    </location>
</feature>
<feature type="signal peptide" evidence="1">
    <location>
        <begin position="1"/>
        <end position="22"/>
    </location>
</feature>
<evidence type="ECO:0000313" key="3">
    <source>
        <dbReference type="Proteomes" id="UP001159405"/>
    </source>
</evidence>
<proteinExistence type="predicted"/>